<name>A0A8I1KA51_9PSED</name>
<evidence type="ECO:0000313" key="1">
    <source>
        <dbReference type="EMBL" id="MBJ2259501.1"/>
    </source>
</evidence>
<accession>A0A8I1KA51</accession>
<dbReference type="AlphaFoldDB" id="A0A8I1KA51"/>
<protein>
    <submittedName>
        <fullName evidence="1">Uncharacterized protein</fullName>
    </submittedName>
</protein>
<comment type="caution">
    <text evidence="1">The sequence shown here is derived from an EMBL/GenBank/DDBJ whole genome shotgun (WGS) entry which is preliminary data.</text>
</comment>
<sequence>MSNVHISALTKRLCGHPDMYSFSSKGRDGRRSDSLYATATLCGDCRTRLQRSVENPGTGFFPVVLPALAGRANAISWAKNIRLKTLRKIGPAMAQLKKSDDPLATAALAAYEMLFKIPRALFWIENRDFPFDSAWVVSEVEHLMRRRPSSVVRLNESSAFFYWSQADIAVIACAKQAASAVIDVAVVPTLRGDLPPVSNAQPVATQSIFL</sequence>
<gene>
    <name evidence="1" type="ORF">JFT45_23630</name>
</gene>
<dbReference type="RefSeq" id="WP_198822945.1">
    <property type="nucleotide sequence ID" value="NZ_JAEKCZ010000030.1"/>
</dbReference>
<dbReference type="Proteomes" id="UP000658390">
    <property type="component" value="Unassembled WGS sequence"/>
</dbReference>
<reference evidence="1" key="1">
    <citation type="submission" date="2020-12" db="EMBL/GenBank/DDBJ databases">
        <title>Antibiotic resistance and phylogeny of Pseudomonas spp. isolated over three decades from chicken meat in the Norwegian food chain.</title>
        <authorList>
            <person name="Moen B."/>
        </authorList>
    </citation>
    <scope>NUCLEOTIDE SEQUENCE</scope>
    <source>
        <strain evidence="1">MF6762</strain>
    </source>
</reference>
<dbReference type="EMBL" id="JAEKCZ010000030">
    <property type="protein sequence ID" value="MBJ2259501.1"/>
    <property type="molecule type" value="Genomic_DNA"/>
</dbReference>
<evidence type="ECO:0000313" key="2">
    <source>
        <dbReference type="Proteomes" id="UP000658390"/>
    </source>
</evidence>
<organism evidence="1 2">
    <name type="scientific">Pseudomonas psychrophila</name>
    <dbReference type="NCBI Taxonomy" id="122355"/>
    <lineage>
        <taxon>Bacteria</taxon>
        <taxon>Pseudomonadati</taxon>
        <taxon>Pseudomonadota</taxon>
        <taxon>Gammaproteobacteria</taxon>
        <taxon>Pseudomonadales</taxon>
        <taxon>Pseudomonadaceae</taxon>
        <taxon>Pseudomonas</taxon>
    </lineage>
</organism>
<proteinExistence type="predicted"/>